<protein>
    <recommendedName>
        <fullName evidence="3">Lipid droplet-associated serine hydrolase</fullName>
    </recommendedName>
</protein>
<reference evidence="2" key="1">
    <citation type="submission" date="2015-11" db="EMBL/GenBank/DDBJ databases">
        <title>De novo transcriptome assembly of four potential Pierce s Disease insect vectors from Arizona vineyards.</title>
        <authorList>
            <person name="Tassone E.E."/>
        </authorList>
    </citation>
    <scope>NUCLEOTIDE SEQUENCE</scope>
</reference>
<gene>
    <name evidence="2" type="ORF">g.15712</name>
</gene>
<dbReference type="GO" id="GO:0016298">
    <property type="term" value="F:lipase activity"/>
    <property type="evidence" value="ECO:0007669"/>
    <property type="project" value="InterPro"/>
</dbReference>
<proteinExistence type="predicted"/>
<sequence length="155" mass="18206">MMLKVGFIYPLSFFVWLQSTLPMSWRIAITHLYFRLRGLRQVSQCCKDALLQFCEPTVFYNVRTLVWDELRVIQKLDTEILTRYSNKMKVYFAMEDQWAPLTHCETLKTAIPQLSVEVLDSKFKHAFTLDTAQDMAEKLVVDLVDDDILKQDSCL</sequence>
<dbReference type="AlphaFoldDB" id="A0A1B6HZU2"/>
<keyword evidence="1" id="KW-0378">Hydrolase</keyword>
<evidence type="ECO:0000256" key="1">
    <source>
        <dbReference type="ARBA" id="ARBA00022801"/>
    </source>
</evidence>
<name>A0A1B6HZU2_9HEMI</name>
<dbReference type="InterPro" id="IPR019363">
    <property type="entry name" value="LDAH"/>
</dbReference>
<evidence type="ECO:0000313" key="2">
    <source>
        <dbReference type="EMBL" id="JAS80182.1"/>
    </source>
</evidence>
<organism evidence="2">
    <name type="scientific">Homalodisca liturata</name>
    <dbReference type="NCBI Taxonomy" id="320908"/>
    <lineage>
        <taxon>Eukaryota</taxon>
        <taxon>Metazoa</taxon>
        <taxon>Ecdysozoa</taxon>
        <taxon>Arthropoda</taxon>
        <taxon>Hexapoda</taxon>
        <taxon>Insecta</taxon>
        <taxon>Pterygota</taxon>
        <taxon>Neoptera</taxon>
        <taxon>Paraneoptera</taxon>
        <taxon>Hemiptera</taxon>
        <taxon>Auchenorrhyncha</taxon>
        <taxon>Membracoidea</taxon>
        <taxon>Cicadellidae</taxon>
        <taxon>Cicadellinae</taxon>
        <taxon>Proconiini</taxon>
        <taxon>Homalodisca</taxon>
    </lineage>
</organism>
<dbReference type="GO" id="GO:0019915">
    <property type="term" value="P:lipid storage"/>
    <property type="evidence" value="ECO:0007669"/>
    <property type="project" value="InterPro"/>
</dbReference>
<accession>A0A1B6HZU2</accession>
<dbReference type="GO" id="GO:0005811">
    <property type="term" value="C:lipid droplet"/>
    <property type="evidence" value="ECO:0007669"/>
    <property type="project" value="InterPro"/>
</dbReference>
<dbReference type="EMBL" id="GECU01027524">
    <property type="protein sequence ID" value="JAS80182.1"/>
    <property type="molecule type" value="Transcribed_RNA"/>
</dbReference>
<dbReference type="PANTHER" id="PTHR13390:SF0">
    <property type="entry name" value="LIPID DROPLET-ASSOCIATED HYDROLASE"/>
    <property type="match status" value="1"/>
</dbReference>
<dbReference type="Pfam" id="PF10230">
    <property type="entry name" value="LIDHydrolase"/>
    <property type="match status" value="1"/>
</dbReference>
<evidence type="ECO:0008006" key="3">
    <source>
        <dbReference type="Google" id="ProtNLM"/>
    </source>
</evidence>
<dbReference type="PANTHER" id="PTHR13390">
    <property type="entry name" value="LIPASE"/>
    <property type="match status" value="1"/>
</dbReference>